<dbReference type="Gene3D" id="1.10.12.10">
    <property type="entry name" value="Lyase 2-enoyl-coa Hydratase, Chain A, domain 2"/>
    <property type="match status" value="1"/>
</dbReference>
<sequence>MTTNNTGSVLLERAGHIAYLTLNRPEALNALDVPMSLAFLRACEELAADSSVRVVVLRGAGRAFGVGGDIHAMAKDPSGTALTLLGNMNPALELLAGIDAPVIASVHGVVAGGSLSMILGCDLAIAAEGTRFNMAYANIGASVDLSCSWSLPRLVGLRKAMQIALLSETFDSAEAQDLGVVNLTVPAEALGASTDALAARIAKGPTLAYGRMKRLMRQSLDNTLSKQLKAEREEFLSLINTLDFKEGLRAFIEKRQSNFTGT</sequence>
<reference evidence="2" key="1">
    <citation type="submission" date="2022-07" db="EMBL/GenBank/DDBJ databases">
        <title>Marinobacter iranensis a new bacterium isolate from a hipersaline lake in Iran.</title>
        <authorList>
            <person name="Mohammad A.M.A."/>
            <person name="Cristina S.-P."/>
            <person name="Antonio V."/>
        </authorList>
    </citation>
    <scope>NUCLEOTIDE SEQUENCE</scope>
    <source>
        <strain evidence="2">71-i</strain>
    </source>
</reference>
<dbReference type="EMBL" id="JANCMW010000006">
    <property type="protein sequence ID" value="MDF0750831.1"/>
    <property type="molecule type" value="Genomic_DNA"/>
</dbReference>
<dbReference type="InterPro" id="IPR001753">
    <property type="entry name" value="Enoyl-CoA_hydra/iso"/>
</dbReference>
<comment type="similarity">
    <text evidence="1">Belongs to the enoyl-CoA hydratase/isomerase family.</text>
</comment>
<dbReference type="CDD" id="cd06558">
    <property type="entry name" value="crotonase-like"/>
    <property type="match status" value="1"/>
</dbReference>
<dbReference type="InterPro" id="IPR014748">
    <property type="entry name" value="Enoyl-CoA_hydra_C"/>
</dbReference>
<proteinExistence type="inferred from homology"/>
<organism evidence="2 3">
    <name type="scientific">Marinobacter iranensis</name>
    <dbReference type="NCBI Taxonomy" id="2962607"/>
    <lineage>
        <taxon>Bacteria</taxon>
        <taxon>Pseudomonadati</taxon>
        <taxon>Pseudomonadota</taxon>
        <taxon>Gammaproteobacteria</taxon>
        <taxon>Pseudomonadales</taxon>
        <taxon>Marinobacteraceae</taxon>
        <taxon>Marinobacter</taxon>
    </lineage>
</organism>
<protein>
    <submittedName>
        <fullName evidence="2">Enoyl-CoA hydratase-related protein</fullName>
    </submittedName>
</protein>
<dbReference type="PANTHER" id="PTHR43802:SF1">
    <property type="entry name" value="IP11341P-RELATED"/>
    <property type="match status" value="1"/>
</dbReference>
<accession>A0ABT5YAW9</accession>
<dbReference type="SUPFAM" id="SSF52096">
    <property type="entry name" value="ClpP/crotonase"/>
    <property type="match status" value="1"/>
</dbReference>
<gene>
    <name evidence="2" type="ORF">NLU14_11390</name>
</gene>
<dbReference type="Gene3D" id="3.90.226.10">
    <property type="entry name" value="2-enoyl-CoA Hydratase, Chain A, domain 1"/>
    <property type="match status" value="1"/>
</dbReference>
<evidence type="ECO:0000256" key="1">
    <source>
        <dbReference type="ARBA" id="ARBA00005254"/>
    </source>
</evidence>
<keyword evidence="3" id="KW-1185">Reference proteome</keyword>
<evidence type="ECO:0000313" key="3">
    <source>
        <dbReference type="Proteomes" id="UP001143391"/>
    </source>
</evidence>
<name>A0ABT5YAW9_9GAMM</name>
<comment type="caution">
    <text evidence="2">The sequence shown here is derived from an EMBL/GenBank/DDBJ whole genome shotgun (WGS) entry which is preliminary data.</text>
</comment>
<dbReference type="Pfam" id="PF00378">
    <property type="entry name" value="ECH_1"/>
    <property type="match status" value="1"/>
</dbReference>
<dbReference type="RefSeq" id="WP_275706521.1">
    <property type="nucleotide sequence ID" value="NZ_JANCMW010000006.1"/>
</dbReference>
<evidence type="ECO:0000313" key="2">
    <source>
        <dbReference type="EMBL" id="MDF0750831.1"/>
    </source>
</evidence>
<dbReference type="Proteomes" id="UP001143391">
    <property type="component" value="Unassembled WGS sequence"/>
</dbReference>
<dbReference type="PANTHER" id="PTHR43802">
    <property type="entry name" value="ENOYL-COA HYDRATASE"/>
    <property type="match status" value="1"/>
</dbReference>
<dbReference type="InterPro" id="IPR029045">
    <property type="entry name" value="ClpP/crotonase-like_dom_sf"/>
</dbReference>